<feature type="compositionally biased region" description="Acidic residues" evidence="1">
    <location>
        <begin position="78"/>
        <end position="94"/>
    </location>
</feature>
<comment type="caution">
    <text evidence="2">The sequence shown here is derived from an EMBL/GenBank/DDBJ whole genome shotgun (WGS) entry which is preliminary data.</text>
</comment>
<gene>
    <name evidence="2" type="ORF">Ciccas_012749</name>
</gene>
<reference evidence="2 3" key="1">
    <citation type="submission" date="2024-11" db="EMBL/GenBank/DDBJ databases">
        <title>Adaptive evolution of stress response genes in parasites aligns with host niche diversity.</title>
        <authorList>
            <person name="Hahn C."/>
            <person name="Resl P."/>
        </authorList>
    </citation>
    <scope>NUCLEOTIDE SEQUENCE [LARGE SCALE GENOMIC DNA]</scope>
    <source>
        <strain evidence="2">EGGRZ-B1_66</strain>
        <tissue evidence="2">Body</tissue>
    </source>
</reference>
<dbReference type="AlphaFoldDB" id="A0ABD2PMJ5"/>
<dbReference type="Proteomes" id="UP001626550">
    <property type="component" value="Unassembled WGS sequence"/>
</dbReference>
<organism evidence="2 3">
    <name type="scientific">Cichlidogyrus casuarinus</name>
    <dbReference type="NCBI Taxonomy" id="1844966"/>
    <lineage>
        <taxon>Eukaryota</taxon>
        <taxon>Metazoa</taxon>
        <taxon>Spiralia</taxon>
        <taxon>Lophotrochozoa</taxon>
        <taxon>Platyhelminthes</taxon>
        <taxon>Monogenea</taxon>
        <taxon>Monopisthocotylea</taxon>
        <taxon>Dactylogyridea</taxon>
        <taxon>Ancyrocephalidae</taxon>
        <taxon>Cichlidogyrus</taxon>
    </lineage>
</organism>
<feature type="region of interest" description="Disordered" evidence="1">
    <location>
        <begin position="70"/>
        <end position="112"/>
    </location>
</feature>
<dbReference type="EMBL" id="JBJKFK010004798">
    <property type="protein sequence ID" value="KAL3308715.1"/>
    <property type="molecule type" value="Genomic_DNA"/>
</dbReference>
<evidence type="ECO:0000256" key="1">
    <source>
        <dbReference type="SAM" id="MobiDB-lite"/>
    </source>
</evidence>
<protein>
    <submittedName>
        <fullName evidence="2">Uncharacterized protein</fullName>
    </submittedName>
</protein>
<keyword evidence="3" id="KW-1185">Reference proteome</keyword>
<evidence type="ECO:0000313" key="3">
    <source>
        <dbReference type="Proteomes" id="UP001626550"/>
    </source>
</evidence>
<sequence length="128" mass="14714">MVQASGMPPSTAYIRTKSSAVFTEFDDQENYPKPAYIYRENQAPRFGQVIKRVGSNTFRDDHGRLVHESDIRYRVQDYDDEPEDAVEEPPEDAVEGPPGDAVRPDDDDLPMALRRERRTIVLPARYRS</sequence>
<name>A0ABD2PMJ5_9PLAT</name>
<accession>A0ABD2PMJ5</accession>
<evidence type="ECO:0000313" key="2">
    <source>
        <dbReference type="EMBL" id="KAL3308715.1"/>
    </source>
</evidence>
<proteinExistence type="predicted"/>